<organism evidence="1 2">
    <name type="scientific">Streptomyces lavendulae subsp. lavendulae</name>
    <dbReference type="NCBI Taxonomy" id="58340"/>
    <lineage>
        <taxon>Bacteria</taxon>
        <taxon>Bacillati</taxon>
        <taxon>Actinomycetota</taxon>
        <taxon>Actinomycetes</taxon>
        <taxon>Kitasatosporales</taxon>
        <taxon>Streptomycetaceae</taxon>
        <taxon>Streptomyces</taxon>
    </lineage>
</organism>
<name>A0A2K8PHG6_STRLA</name>
<dbReference type="EMBL" id="CP024985">
    <property type="protein sequence ID" value="ATZ25550.1"/>
    <property type="molecule type" value="Genomic_DNA"/>
</dbReference>
<dbReference type="KEGG" id="slx:SLAV_18600"/>
<accession>A0A2K8PHG6</accession>
<dbReference type="OrthoDB" id="3831298at2"/>
<evidence type="ECO:0000313" key="2">
    <source>
        <dbReference type="Proteomes" id="UP000231791"/>
    </source>
</evidence>
<protein>
    <submittedName>
        <fullName evidence="1">Uncharacterized protein</fullName>
    </submittedName>
</protein>
<evidence type="ECO:0000313" key="1">
    <source>
        <dbReference type="EMBL" id="ATZ25550.1"/>
    </source>
</evidence>
<dbReference type="AlphaFoldDB" id="A0A2K8PHG6"/>
<proteinExistence type="predicted"/>
<keyword evidence="2" id="KW-1185">Reference proteome</keyword>
<dbReference type="Proteomes" id="UP000231791">
    <property type="component" value="Chromosome"/>
</dbReference>
<dbReference type="RefSeq" id="WP_030225475.1">
    <property type="nucleotide sequence ID" value="NZ_CP024985.1"/>
</dbReference>
<sequence length="75" mass="7921">MAANHNSPDPEGAYDPAGSTQMFRAFVEEAEPARTPSVPGARRRPKESGSKTGLWLAVGLVLLVVVGVALWQAFG</sequence>
<gene>
    <name evidence="1" type="ORF">SLAV_18600</name>
</gene>
<dbReference type="GeneID" id="49384755"/>
<reference evidence="1 2" key="1">
    <citation type="submission" date="2017-11" db="EMBL/GenBank/DDBJ databases">
        <title>Complete genome sequence of Streptomyces lavendulae subsp. lavendulae CCM 3239 (formerly 'Streptomyces aureofaciens CCM 3239'), the producer of the angucycline-type antibiotic auricin.</title>
        <authorList>
            <person name="Busche T."/>
            <person name="Novakova R."/>
            <person name="Al'Dilaimi A."/>
            <person name="Homerova D."/>
            <person name="Feckova L."/>
            <person name="Rezuchova B."/>
            <person name="Mingyar E."/>
            <person name="Csolleiova D."/>
            <person name="Bekeova C."/>
            <person name="Winkler A."/>
            <person name="Sevcikova B."/>
            <person name="Kalinowski J."/>
            <person name="Kormanec J."/>
            <person name="Ruckert C."/>
        </authorList>
    </citation>
    <scope>NUCLEOTIDE SEQUENCE [LARGE SCALE GENOMIC DNA]</scope>
    <source>
        <strain evidence="1 2">CCM 3239</strain>
    </source>
</reference>